<evidence type="ECO:0000256" key="5">
    <source>
        <dbReference type="ARBA" id="ARBA00023137"/>
    </source>
</evidence>
<keyword evidence="4" id="KW-0067">ATP-binding</keyword>
<protein>
    <submittedName>
        <fullName evidence="8">Proto-oncogene tyrosine-protein kinase receptor Ret</fullName>
    </submittedName>
</protein>
<feature type="domain" description="Protein kinase" evidence="7">
    <location>
        <begin position="167"/>
        <end position="488"/>
    </location>
</feature>
<dbReference type="GO" id="GO:0005524">
    <property type="term" value="F:ATP binding"/>
    <property type="evidence" value="ECO:0007669"/>
    <property type="project" value="UniProtKB-KW"/>
</dbReference>
<dbReference type="Gene3D" id="1.10.510.10">
    <property type="entry name" value="Transferase(Phosphotransferase) domain 1"/>
    <property type="match status" value="1"/>
</dbReference>
<keyword evidence="9" id="KW-1185">Reference proteome</keyword>
<keyword evidence="5" id="KW-0829">Tyrosine-protein kinase</keyword>
<dbReference type="PANTHER" id="PTHR24416:SF594">
    <property type="entry name" value="PROTEIN KINASE DOMAIN-CONTAINING PROTEIN"/>
    <property type="match status" value="1"/>
</dbReference>
<dbReference type="SMART" id="SM00219">
    <property type="entry name" value="TyrKc"/>
    <property type="match status" value="1"/>
</dbReference>
<proteinExistence type="predicted"/>
<keyword evidence="3 8" id="KW-0418">Kinase</keyword>
<keyword evidence="2" id="KW-0547">Nucleotide-binding</keyword>
<dbReference type="SUPFAM" id="SSF56112">
    <property type="entry name" value="Protein kinase-like (PK-like)"/>
    <property type="match status" value="1"/>
</dbReference>
<dbReference type="InterPro" id="IPR050122">
    <property type="entry name" value="RTK"/>
</dbReference>
<evidence type="ECO:0000256" key="1">
    <source>
        <dbReference type="ARBA" id="ARBA00022679"/>
    </source>
</evidence>
<evidence type="ECO:0000256" key="6">
    <source>
        <dbReference type="SAM" id="SignalP"/>
    </source>
</evidence>
<evidence type="ECO:0000259" key="7">
    <source>
        <dbReference type="PROSITE" id="PS50011"/>
    </source>
</evidence>
<reference evidence="8 9" key="1">
    <citation type="submission" date="2014-11" db="EMBL/GenBank/DDBJ databases">
        <title>Genetic blueprint of the zoonotic pathogen Toxocara canis.</title>
        <authorList>
            <person name="Zhu X.-Q."/>
            <person name="Korhonen P.K."/>
            <person name="Cai H."/>
            <person name="Young N.D."/>
            <person name="Nejsum P."/>
            <person name="von Samson-Himmelstjerna G."/>
            <person name="Boag P.R."/>
            <person name="Tan P."/>
            <person name="Li Q."/>
            <person name="Min J."/>
            <person name="Yang Y."/>
            <person name="Wang X."/>
            <person name="Fang X."/>
            <person name="Hall R.S."/>
            <person name="Hofmann A."/>
            <person name="Sternberg P.W."/>
            <person name="Jex A.R."/>
            <person name="Gasser R.B."/>
        </authorList>
    </citation>
    <scope>NUCLEOTIDE SEQUENCE [LARGE SCALE GENOMIC DNA]</scope>
    <source>
        <strain evidence="8">PN_DK_2014</strain>
    </source>
</reference>
<dbReference type="InterPro" id="IPR020635">
    <property type="entry name" value="Tyr_kinase_cat_dom"/>
</dbReference>
<dbReference type="PROSITE" id="PS00109">
    <property type="entry name" value="PROTEIN_KINASE_TYR"/>
    <property type="match status" value="1"/>
</dbReference>
<feature type="chain" id="PRO_5002095550" evidence="6">
    <location>
        <begin position="27"/>
        <end position="535"/>
    </location>
</feature>
<dbReference type="InterPro" id="IPR000719">
    <property type="entry name" value="Prot_kinase_dom"/>
</dbReference>
<evidence type="ECO:0000313" key="8">
    <source>
        <dbReference type="EMBL" id="KHN83634.1"/>
    </source>
</evidence>
<feature type="signal peptide" evidence="6">
    <location>
        <begin position="1"/>
        <end position="26"/>
    </location>
</feature>
<dbReference type="STRING" id="6265.A0A0B2VQK2"/>
<dbReference type="PANTHER" id="PTHR24416">
    <property type="entry name" value="TYROSINE-PROTEIN KINASE RECEPTOR"/>
    <property type="match status" value="1"/>
</dbReference>
<name>A0A0B2VQK2_TOXCA</name>
<evidence type="ECO:0000256" key="4">
    <source>
        <dbReference type="ARBA" id="ARBA00022840"/>
    </source>
</evidence>
<comment type="caution">
    <text evidence="8">The sequence shown here is derived from an EMBL/GenBank/DDBJ whole genome shotgun (WGS) entry which is preliminary data.</text>
</comment>
<dbReference type="GO" id="GO:0004714">
    <property type="term" value="F:transmembrane receptor protein tyrosine kinase activity"/>
    <property type="evidence" value="ECO:0007669"/>
    <property type="project" value="TreeGrafter"/>
</dbReference>
<dbReference type="AlphaFoldDB" id="A0A0B2VQK2"/>
<keyword evidence="6" id="KW-0732">Signal</keyword>
<gene>
    <name evidence="8" type="primary">Ret</name>
    <name evidence="8" type="ORF">Tcan_11622</name>
</gene>
<evidence type="ECO:0000256" key="2">
    <source>
        <dbReference type="ARBA" id="ARBA00022741"/>
    </source>
</evidence>
<dbReference type="PROSITE" id="PS50011">
    <property type="entry name" value="PROTEIN_KINASE_DOM"/>
    <property type="match status" value="1"/>
</dbReference>
<keyword evidence="8" id="KW-0675">Receptor</keyword>
<dbReference type="InterPro" id="IPR008266">
    <property type="entry name" value="Tyr_kinase_AS"/>
</dbReference>
<dbReference type="GO" id="GO:0007169">
    <property type="term" value="P:cell surface receptor protein tyrosine kinase signaling pathway"/>
    <property type="evidence" value="ECO:0007669"/>
    <property type="project" value="TreeGrafter"/>
</dbReference>
<organism evidence="8 9">
    <name type="scientific">Toxocara canis</name>
    <name type="common">Canine roundworm</name>
    <dbReference type="NCBI Taxonomy" id="6265"/>
    <lineage>
        <taxon>Eukaryota</taxon>
        <taxon>Metazoa</taxon>
        <taxon>Ecdysozoa</taxon>
        <taxon>Nematoda</taxon>
        <taxon>Chromadorea</taxon>
        <taxon>Rhabditida</taxon>
        <taxon>Spirurina</taxon>
        <taxon>Ascaridomorpha</taxon>
        <taxon>Ascaridoidea</taxon>
        <taxon>Toxocaridae</taxon>
        <taxon>Toxocara</taxon>
    </lineage>
</organism>
<dbReference type="OrthoDB" id="3256376at2759"/>
<dbReference type="Pfam" id="PF07714">
    <property type="entry name" value="PK_Tyr_Ser-Thr"/>
    <property type="match status" value="1"/>
</dbReference>
<sequence length="535" mass="59868">MYRWSEDMLIRVFFATSCILTTSVHALRAVDCATKCDHYEENVAFESCLKICSGSAAHTAYRVDSDDSAIGRSYPLPPTNLTVETVTVIGDVKFLESTIFWDAEPDDQRAGFYLRVTAVEEWCERDFPGYYEPNIGPMERSHVIPPLTTDSQPLEIQHDCTYDILMHSRPYPYGEPEFAAIHKYTVPTCVEGYCSCRSQDAVPVPRNVIVTPFVDSGTIKAMLNWTYPAIAGHTHQFRFDLSERFYHNQIRFKDSDAFKFRISDMPSHVVFAKELDLAVLNIKTSMNCSRDPPICPSLPASLHSSFVSAVEDPSPSAGLYHLDPAELQSFAIQVANGMAHIESLGIIHRDLAARNILVGRANLLKISDFGLSRHGVYVKTSKGVIPLRWLSIEAIQHNLYSTKSDVWAYGVVLWEICTLGGFPYPTVSDKDILKYLQQGNRLEKPTSCTNEIYDVMMQCWAHNASDRPSFAYLCEHLSDLNSQQCPYVEFVPHDELPPPDGYCELADNPATHALPSAIGLPVDEISSPPIALPVV</sequence>
<dbReference type="FunFam" id="1.10.510.10:FF:000554">
    <property type="entry name" value="Predicted protein"/>
    <property type="match status" value="1"/>
</dbReference>
<accession>A0A0B2VQK2</accession>
<dbReference type="InterPro" id="IPR011009">
    <property type="entry name" value="Kinase-like_dom_sf"/>
</dbReference>
<keyword evidence="1" id="KW-0808">Transferase</keyword>
<evidence type="ECO:0000313" key="9">
    <source>
        <dbReference type="Proteomes" id="UP000031036"/>
    </source>
</evidence>
<dbReference type="EMBL" id="JPKZ01001175">
    <property type="protein sequence ID" value="KHN83634.1"/>
    <property type="molecule type" value="Genomic_DNA"/>
</dbReference>
<dbReference type="Proteomes" id="UP000031036">
    <property type="component" value="Unassembled WGS sequence"/>
</dbReference>
<dbReference type="CDD" id="cd00192">
    <property type="entry name" value="PTKc"/>
    <property type="match status" value="1"/>
</dbReference>
<dbReference type="InterPro" id="IPR001245">
    <property type="entry name" value="Ser-Thr/Tyr_kinase_cat_dom"/>
</dbReference>
<evidence type="ECO:0000256" key="3">
    <source>
        <dbReference type="ARBA" id="ARBA00022777"/>
    </source>
</evidence>
<dbReference type="GO" id="GO:0043235">
    <property type="term" value="C:receptor complex"/>
    <property type="evidence" value="ECO:0007669"/>
    <property type="project" value="TreeGrafter"/>
</dbReference>
<dbReference type="GO" id="GO:0005886">
    <property type="term" value="C:plasma membrane"/>
    <property type="evidence" value="ECO:0007669"/>
    <property type="project" value="TreeGrafter"/>
</dbReference>